<comment type="caution">
    <text evidence="7">The sequence shown here is derived from an EMBL/GenBank/DDBJ whole genome shotgun (WGS) entry which is preliminary data.</text>
</comment>
<reference evidence="7 8" key="1">
    <citation type="journal article" date="2020" name="Microbiol. Resour. Announc.">
        <title>Draft Genome Sequence of a Cladosporium Species Isolated from the Mesophotic Ascidian Didemnum maculosum.</title>
        <authorList>
            <person name="Gioti A."/>
            <person name="Siaperas R."/>
            <person name="Nikolaivits E."/>
            <person name="Le Goff G."/>
            <person name="Ouazzani J."/>
            <person name="Kotoulas G."/>
            <person name="Topakas E."/>
        </authorList>
    </citation>
    <scope>NUCLEOTIDE SEQUENCE [LARGE SCALE GENOMIC DNA]</scope>
    <source>
        <strain evidence="7 8">TM138-S3</strain>
    </source>
</reference>
<dbReference type="Proteomes" id="UP000803884">
    <property type="component" value="Unassembled WGS sequence"/>
</dbReference>
<keyword evidence="3" id="KW-0274">FAD</keyword>
<name>A0AB34KZQ6_9PEZI</name>
<gene>
    <name evidence="7" type="ORF">WHR41_02329</name>
</gene>
<keyword evidence="4" id="KW-0560">Oxidoreductase</keyword>
<dbReference type="PANTHER" id="PTHR43004:SF19">
    <property type="entry name" value="BINDING MONOOXYGENASE, PUTATIVE (JCVI)-RELATED"/>
    <property type="match status" value="1"/>
</dbReference>
<dbReference type="AlphaFoldDB" id="A0AB34KZQ6"/>
<dbReference type="PRINTS" id="PR00420">
    <property type="entry name" value="RNGMNOXGNASE"/>
</dbReference>
<evidence type="ECO:0000259" key="6">
    <source>
        <dbReference type="Pfam" id="PF01494"/>
    </source>
</evidence>
<dbReference type="Pfam" id="PF01494">
    <property type="entry name" value="FAD_binding_3"/>
    <property type="match status" value="1"/>
</dbReference>
<dbReference type="InterPro" id="IPR036188">
    <property type="entry name" value="FAD/NAD-bd_sf"/>
</dbReference>
<dbReference type="Pfam" id="PF21274">
    <property type="entry name" value="Rng_hyd_C"/>
    <property type="match status" value="1"/>
</dbReference>
<evidence type="ECO:0000256" key="3">
    <source>
        <dbReference type="ARBA" id="ARBA00022827"/>
    </source>
</evidence>
<proteinExistence type="predicted"/>
<dbReference type="Gene3D" id="3.30.9.10">
    <property type="entry name" value="D-Amino Acid Oxidase, subunit A, domain 2"/>
    <property type="match status" value="1"/>
</dbReference>
<keyword evidence="2" id="KW-0285">Flavoprotein</keyword>
<protein>
    <recommendedName>
        <fullName evidence="6">FAD-binding domain-containing protein</fullName>
    </recommendedName>
</protein>
<evidence type="ECO:0000256" key="4">
    <source>
        <dbReference type="ARBA" id="ARBA00023002"/>
    </source>
</evidence>
<evidence type="ECO:0000313" key="7">
    <source>
        <dbReference type="EMBL" id="KAL1589391.1"/>
    </source>
</evidence>
<dbReference type="InterPro" id="IPR050641">
    <property type="entry name" value="RIFMO-like"/>
</dbReference>
<evidence type="ECO:0000256" key="5">
    <source>
        <dbReference type="SAM" id="Coils"/>
    </source>
</evidence>
<feature type="domain" description="FAD-binding" evidence="6">
    <location>
        <begin position="17"/>
        <end position="377"/>
    </location>
</feature>
<comment type="cofactor">
    <cofactor evidence="1">
        <name>FAD</name>
        <dbReference type="ChEBI" id="CHEBI:57692"/>
    </cofactor>
</comment>
<organism evidence="7 8">
    <name type="scientific">Cladosporium halotolerans</name>
    <dbReference type="NCBI Taxonomy" id="1052096"/>
    <lineage>
        <taxon>Eukaryota</taxon>
        <taxon>Fungi</taxon>
        <taxon>Dikarya</taxon>
        <taxon>Ascomycota</taxon>
        <taxon>Pezizomycotina</taxon>
        <taxon>Dothideomycetes</taxon>
        <taxon>Dothideomycetidae</taxon>
        <taxon>Cladosporiales</taxon>
        <taxon>Cladosporiaceae</taxon>
        <taxon>Cladosporium</taxon>
    </lineage>
</organism>
<dbReference type="Gene3D" id="3.40.30.120">
    <property type="match status" value="1"/>
</dbReference>
<accession>A0AB34KZQ6</accession>
<sequence length="655" mass="72398">MADHERMASILGMPIIETPVLIIGSSMVGMTLSTLLAKHGIRDCITIERHSSTAIHPRAALFHPRTMQIYRELGLYEEMYAESLKHYDKHAGLHIVETLAGTHLGTYMKDINDGIENISPTHRLFLTQQMFEPLLRQHAIGNGAVLRFSTELVDFQHDQEGVTALIRSVETGEKQIVRAKYMVACDGNRSPVREKLGIKSQGHGLLSHSLTIYFDADLGKFVKDKYNGVIYVENEHVRGFFRLDKTGREGFLVVNTAGKKGTEDSRHPSIGITDEKAGEMLRAAIGADVDFRITHLSPWNAECNVAEHFNDGKIILAGDAAHVVTPHGGFGGNTGIHDAHNLAWKLALVLKGKAGEELVTKTYHDERYPVSKKTVDQVFERFVGRAAPDLFADDAEVEEEVPEPHLELGYQYHSRALTTNKLVSVTSDPATAKARPGTMAHHVLIKTKDREDEAYPVADLLGSDFVLIAGHEGSAWLDAAKVAVKNDSTLPELTTHQLTQDNTAFYKKYDVTTAGCVLIRPDGFVAWSEAKCATSGWGAMGLPDAEHTIQCVLKQILCITPERSVTRASSMASADSAIALPKDNGTVISMATEVSKRERALKQENDDLQRQLRENEERLAQLREFSELQDKMAMLAMRLDLHTVGMDPNELSKLA</sequence>
<keyword evidence="8" id="KW-1185">Reference proteome</keyword>
<keyword evidence="5" id="KW-0175">Coiled coil</keyword>
<dbReference type="GeneID" id="96003773"/>
<feature type="coiled-coil region" evidence="5">
    <location>
        <begin position="591"/>
        <end position="625"/>
    </location>
</feature>
<dbReference type="PANTHER" id="PTHR43004">
    <property type="entry name" value="TRK SYSTEM POTASSIUM UPTAKE PROTEIN"/>
    <property type="match status" value="1"/>
</dbReference>
<dbReference type="Gene3D" id="3.50.50.60">
    <property type="entry name" value="FAD/NAD(P)-binding domain"/>
    <property type="match status" value="1"/>
</dbReference>
<evidence type="ECO:0000256" key="2">
    <source>
        <dbReference type="ARBA" id="ARBA00022630"/>
    </source>
</evidence>
<dbReference type="InterPro" id="IPR002938">
    <property type="entry name" value="FAD-bd"/>
</dbReference>
<dbReference type="EMBL" id="JAAQHG020000005">
    <property type="protein sequence ID" value="KAL1589391.1"/>
    <property type="molecule type" value="Genomic_DNA"/>
</dbReference>
<dbReference type="GO" id="GO:0071949">
    <property type="term" value="F:FAD binding"/>
    <property type="evidence" value="ECO:0007669"/>
    <property type="project" value="InterPro"/>
</dbReference>
<evidence type="ECO:0000313" key="8">
    <source>
        <dbReference type="Proteomes" id="UP000803884"/>
    </source>
</evidence>
<dbReference type="RefSeq" id="XP_069232496.1">
    <property type="nucleotide sequence ID" value="XM_069370935.1"/>
</dbReference>
<dbReference type="GO" id="GO:0016709">
    <property type="term" value="F:oxidoreductase activity, acting on paired donors, with incorporation or reduction of molecular oxygen, NAD(P)H as one donor, and incorporation of one atom of oxygen"/>
    <property type="evidence" value="ECO:0007669"/>
    <property type="project" value="UniProtKB-ARBA"/>
</dbReference>
<dbReference type="SUPFAM" id="SSF51905">
    <property type="entry name" value="FAD/NAD(P)-binding domain"/>
    <property type="match status" value="1"/>
</dbReference>
<evidence type="ECO:0000256" key="1">
    <source>
        <dbReference type="ARBA" id="ARBA00001974"/>
    </source>
</evidence>